<dbReference type="Gene3D" id="3.30.390.30">
    <property type="match status" value="1"/>
</dbReference>
<dbReference type="SUPFAM" id="SSF55424">
    <property type="entry name" value="FAD/NAD-linked reductases, dimerisation (C-terminal) domain"/>
    <property type="match status" value="1"/>
</dbReference>
<sequence>MIETDVLVIGGSAGGILTALSAKKTYRDKKVTVVRMTEKVMVPCGIPYIFGTLKDTSKNVIADTMLTNAGIDIIIDEVVSIDRENKKVNAKKSGEIYYKKLILATGSLPIVPTFIPGHDLENVLTIKKDEEYLKFVQQKINEAQDIVVIGGGFIGVEMAEQVQLLGKNVTIIEVADKLLWQAFDPEYSDMVEATLKDHGITVKTNTKVTKLVGDTKVKEVELDTGEKIKADVVILAMGVKPNTKLAEEAGIKLNEKGAIVVDEYMRTNDPDIFAVGDCAEKKCFFTRKNVPILLASTAANEAKIAGVNVFQLRLVRENKGTISAFSTKIYNTAFAAAGLTERQAKAEGFDIVVGKFNTMDKHPGTLPNAKNVNIKLIFSRYSGVILGAQIAGGENVGEMINILSLAIQKGTTASELNTFQVATHPLLTSSPVSYPINSAALDAMSKI</sequence>
<evidence type="ECO:0000256" key="1">
    <source>
        <dbReference type="ARBA" id="ARBA00001974"/>
    </source>
</evidence>
<gene>
    <name evidence="9" type="ordered locus">Tmath_1659</name>
</gene>
<dbReference type="InterPro" id="IPR023753">
    <property type="entry name" value="FAD/NAD-binding_dom"/>
</dbReference>
<comment type="similarity">
    <text evidence="2">Belongs to the class-III pyridine nucleotide-disulfide oxidoreductase family.</text>
</comment>
<dbReference type="InterPro" id="IPR050260">
    <property type="entry name" value="FAD-bd_OxRdtase"/>
</dbReference>
<evidence type="ECO:0000256" key="4">
    <source>
        <dbReference type="ARBA" id="ARBA00022827"/>
    </source>
</evidence>
<accession>A0ABM5LRN1</accession>
<dbReference type="Proteomes" id="UP000002064">
    <property type="component" value="Chromosome"/>
</dbReference>
<organism evidence="9 10">
    <name type="scientific">Thermoanaerobacter mathranii subsp. mathranii (strain DSM 11426 / CCUG 53645 / CIP 108742 / A3)</name>
    <dbReference type="NCBI Taxonomy" id="583358"/>
    <lineage>
        <taxon>Bacteria</taxon>
        <taxon>Bacillati</taxon>
        <taxon>Bacillota</taxon>
        <taxon>Clostridia</taxon>
        <taxon>Thermoanaerobacterales</taxon>
        <taxon>Thermoanaerobacteraceae</taxon>
        <taxon>Thermoanaerobacter</taxon>
    </lineage>
</organism>
<name>A0ABM5LRN1_THEM3</name>
<proteinExistence type="inferred from homology"/>
<dbReference type="Gene3D" id="3.50.50.60">
    <property type="entry name" value="FAD/NAD(P)-binding domain"/>
    <property type="match status" value="2"/>
</dbReference>
<keyword evidence="3" id="KW-0285">Flavoprotein</keyword>
<protein>
    <submittedName>
        <fullName evidence="9">FAD-dependent pyridine nucleotide-disulfide oxidoreductase</fullName>
    </submittedName>
</protein>
<evidence type="ECO:0000256" key="2">
    <source>
        <dbReference type="ARBA" id="ARBA00009130"/>
    </source>
</evidence>
<feature type="domain" description="Pyridine nucleotide-disulphide oxidoreductase dimerisation" evidence="7">
    <location>
        <begin position="329"/>
        <end position="430"/>
    </location>
</feature>
<evidence type="ECO:0000313" key="9">
    <source>
        <dbReference type="EMBL" id="ADH61365.1"/>
    </source>
</evidence>
<evidence type="ECO:0000256" key="3">
    <source>
        <dbReference type="ARBA" id="ARBA00022630"/>
    </source>
</evidence>
<comment type="cofactor">
    <cofactor evidence="1">
        <name>FAD</name>
        <dbReference type="ChEBI" id="CHEBI:57692"/>
    </cofactor>
</comment>
<dbReference type="PANTHER" id="PTHR43429:SF1">
    <property type="entry name" value="NAD(P)H SULFUR OXIDOREDUCTASE (COA-DEPENDENT)"/>
    <property type="match status" value="1"/>
</dbReference>
<evidence type="ECO:0000259" key="7">
    <source>
        <dbReference type="Pfam" id="PF02852"/>
    </source>
</evidence>
<dbReference type="PRINTS" id="PR00368">
    <property type="entry name" value="FADPNR"/>
</dbReference>
<dbReference type="InterPro" id="IPR036188">
    <property type="entry name" value="FAD/NAD-bd_sf"/>
</dbReference>
<dbReference type="SUPFAM" id="SSF51905">
    <property type="entry name" value="FAD/NAD(P)-binding domain"/>
    <property type="match status" value="1"/>
</dbReference>
<dbReference type="Pfam" id="PF07992">
    <property type="entry name" value="Pyr_redox_2"/>
    <property type="match status" value="1"/>
</dbReference>
<evidence type="ECO:0000256" key="5">
    <source>
        <dbReference type="ARBA" id="ARBA00023002"/>
    </source>
</evidence>
<dbReference type="PANTHER" id="PTHR43429">
    <property type="entry name" value="PYRIDINE NUCLEOTIDE-DISULFIDE OXIDOREDUCTASE DOMAIN-CONTAINING"/>
    <property type="match status" value="1"/>
</dbReference>
<dbReference type="InterPro" id="IPR004099">
    <property type="entry name" value="Pyr_nucl-diS_OxRdtase_dimer"/>
</dbReference>
<reference evidence="9 10" key="1">
    <citation type="submission" date="2010-05" db="EMBL/GenBank/DDBJ databases">
        <title>Complete sequence of Thermoanaerobacter mathranii subsp. mathranii mathranii str. A3.</title>
        <authorList>
            <consortium name="US DOE Joint Genome Institute"/>
            <person name="Lucas S."/>
            <person name="Copeland A."/>
            <person name="Lapidus A."/>
            <person name="Cheng J.-F."/>
            <person name="Bruce D."/>
            <person name="Goodwin L."/>
            <person name="Pitluck S."/>
            <person name="Held B."/>
            <person name="Detter J.C."/>
            <person name="Han C."/>
            <person name="Tapia R."/>
            <person name="Land M."/>
            <person name="Hauser L."/>
            <person name="Kyrpides N."/>
            <person name="Mikhailova N."/>
            <person name="Zhou J."/>
            <person name="Hemme C."/>
            <person name="Woyke T."/>
        </authorList>
    </citation>
    <scope>NUCLEOTIDE SEQUENCE [LARGE SCALE GENOMIC DNA]</scope>
    <source>
        <strain evidence="9 10">A3</strain>
    </source>
</reference>
<evidence type="ECO:0000259" key="8">
    <source>
        <dbReference type="Pfam" id="PF07992"/>
    </source>
</evidence>
<keyword evidence="6" id="KW-0676">Redox-active center</keyword>
<evidence type="ECO:0000256" key="6">
    <source>
        <dbReference type="ARBA" id="ARBA00023284"/>
    </source>
</evidence>
<dbReference type="InterPro" id="IPR016156">
    <property type="entry name" value="FAD/NAD-linked_Rdtase_dimer_sf"/>
</dbReference>
<evidence type="ECO:0000313" key="10">
    <source>
        <dbReference type="Proteomes" id="UP000002064"/>
    </source>
</evidence>
<keyword evidence="10" id="KW-1185">Reference proteome</keyword>
<keyword evidence="5" id="KW-0560">Oxidoreductase</keyword>
<dbReference type="EMBL" id="CP002032">
    <property type="protein sequence ID" value="ADH61365.1"/>
    <property type="molecule type" value="Genomic_DNA"/>
</dbReference>
<feature type="domain" description="FAD/NAD(P)-binding" evidence="8">
    <location>
        <begin position="5"/>
        <end position="289"/>
    </location>
</feature>
<dbReference type="Pfam" id="PF02852">
    <property type="entry name" value="Pyr_redox_dim"/>
    <property type="match status" value="1"/>
</dbReference>
<dbReference type="PRINTS" id="PR00411">
    <property type="entry name" value="PNDRDTASEI"/>
</dbReference>
<keyword evidence="4" id="KW-0274">FAD</keyword>